<dbReference type="PANTHER" id="PTHR45521">
    <property type="entry name" value="TSET COMPLEX MEMBER TSTF"/>
    <property type="match status" value="1"/>
</dbReference>
<name>A0AAD7QAH9_QUISA</name>
<evidence type="ECO:0000313" key="2">
    <source>
        <dbReference type="EMBL" id="KAJ7977777.1"/>
    </source>
</evidence>
<keyword evidence="3" id="KW-1185">Reference proteome</keyword>
<accession>A0AAD7QAH9</accession>
<dbReference type="KEGG" id="qsa:O6P43_007352"/>
<dbReference type="PANTHER" id="PTHR45521:SF2">
    <property type="entry name" value="TRANSDUCIN_WD40 REPEAT-LIKE SUPERFAMILY PROTEIN"/>
    <property type="match status" value="1"/>
</dbReference>
<sequence>MEPNAAKGSRANSIKTTAAFLASLAEPKFTSLEEAGKKPPMETLPPGMMSLSVSISVQKKTRICYSEFRTATWQAIATGSTSYDCSSNMSIPNQSVSSPVPVSDPLQSQSTLESPTTHSRQNQVMMLFQKVELLVHHQQVLQIQLFLGTQSASLSNTAEAEVSSQVQGISPQAPEHAPGVSPHVPEVLPQTNRSTALPLDQLRKEIFVVPKLESEAAKLICTKPISISCVVDLCAVLCQIAVFFKNFFCSVTGLQTLQQQCKEYKLMVDKINNQGHPCAVFNSTKHDLCLEGIQNPLTTDKV</sequence>
<comment type="caution">
    <text evidence="2">The sequence shown here is derived from an EMBL/GenBank/DDBJ whole genome shotgun (WGS) entry which is preliminary data.</text>
</comment>
<feature type="region of interest" description="Disordered" evidence="1">
    <location>
        <begin position="92"/>
        <end position="118"/>
    </location>
</feature>
<dbReference type="AlphaFoldDB" id="A0AAD7QAH9"/>
<proteinExistence type="predicted"/>
<feature type="compositionally biased region" description="Low complexity" evidence="1">
    <location>
        <begin position="94"/>
        <end position="110"/>
    </location>
</feature>
<dbReference type="Proteomes" id="UP001163823">
    <property type="component" value="Chromosome 3"/>
</dbReference>
<organism evidence="2 3">
    <name type="scientific">Quillaja saponaria</name>
    <name type="common">Soap bark tree</name>
    <dbReference type="NCBI Taxonomy" id="32244"/>
    <lineage>
        <taxon>Eukaryota</taxon>
        <taxon>Viridiplantae</taxon>
        <taxon>Streptophyta</taxon>
        <taxon>Embryophyta</taxon>
        <taxon>Tracheophyta</taxon>
        <taxon>Spermatophyta</taxon>
        <taxon>Magnoliopsida</taxon>
        <taxon>eudicotyledons</taxon>
        <taxon>Gunneridae</taxon>
        <taxon>Pentapetalae</taxon>
        <taxon>rosids</taxon>
        <taxon>fabids</taxon>
        <taxon>Fabales</taxon>
        <taxon>Quillajaceae</taxon>
        <taxon>Quillaja</taxon>
    </lineage>
</organism>
<dbReference type="EMBL" id="JARAOO010000003">
    <property type="protein sequence ID" value="KAJ7977777.1"/>
    <property type="molecule type" value="Genomic_DNA"/>
</dbReference>
<evidence type="ECO:0000256" key="1">
    <source>
        <dbReference type="SAM" id="MobiDB-lite"/>
    </source>
</evidence>
<protein>
    <submittedName>
        <fullName evidence="2">Transducin/WD40 repeat-like superfamily protein</fullName>
    </submittedName>
</protein>
<evidence type="ECO:0000313" key="3">
    <source>
        <dbReference type="Proteomes" id="UP001163823"/>
    </source>
</evidence>
<reference evidence="2" key="1">
    <citation type="journal article" date="2023" name="Science">
        <title>Elucidation of the pathway for biosynthesis of saponin adjuvants from the soapbark tree.</title>
        <authorList>
            <person name="Reed J."/>
            <person name="Orme A."/>
            <person name="El-Demerdash A."/>
            <person name="Owen C."/>
            <person name="Martin L.B.B."/>
            <person name="Misra R.C."/>
            <person name="Kikuchi S."/>
            <person name="Rejzek M."/>
            <person name="Martin A.C."/>
            <person name="Harkess A."/>
            <person name="Leebens-Mack J."/>
            <person name="Louveau T."/>
            <person name="Stephenson M.J."/>
            <person name="Osbourn A."/>
        </authorList>
    </citation>
    <scope>NUCLEOTIDE SEQUENCE</scope>
    <source>
        <strain evidence="2">S10</strain>
    </source>
</reference>
<gene>
    <name evidence="2" type="ORF">O6P43_007352</name>
</gene>
<dbReference type="InterPro" id="IPR053290">
    <property type="entry name" value="TSET_complex_member"/>
</dbReference>